<evidence type="ECO:0000259" key="1">
    <source>
        <dbReference type="Pfam" id="PF12697"/>
    </source>
</evidence>
<dbReference type="EMBL" id="BIMW01000104">
    <property type="protein sequence ID" value="GCE94714.1"/>
    <property type="molecule type" value="Genomic_DNA"/>
</dbReference>
<comment type="caution">
    <text evidence="2">The sequence shown here is derived from an EMBL/GenBank/DDBJ whole genome shotgun (WGS) entry which is preliminary data.</text>
</comment>
<proteinExistence type="predicted"/>
<dbReference type="RefSeq" id="WP_006615962.1">
    <property type="nucleotide sequence ID" value="NZ_BIMW01000104.1"/>
</dbReference>
<feature type="domain" description="AB hydrolase-1" evidence="1">
    <location>
        <begin position="40"/>
        <end position="286"/>
    </location>
</feature>
<dbReference type="GeneID" id="301683603"/>
<gene>
    <name evidence="2" type="ORF">NIES46_27730</name>
</gene>
<dbReference type="SUPFAM" id="SSF53474">
    <property type="entry name" value="alpha/beta-Hydrolases"/>
    <property type="match status" value="1"/>
</dbReference>
<name>A0A5M3T5F8_LIMPL</name>
<dbReference type="PANTHER" id="PTHR46438:SF2">
    <property type="entry name" value="ALPHA_BETA-HYDROLASES SUPERFAMILY PROTEIN"/>
    <property type="match status" value="1"/>
</dbReference>
<dbReference type="InterPro" id="IPR000073">
    <property type="entry name" value="AB_hydrolase_1"/>
</dbReference>
<protein>
    <recommendedName>
        <fullName evidence="1">AB hydrolase-1 domain-containing protein</fullName>
    </recommendedName>
</protein>
<accession>A0A5M3T5F8</accession>
<organism evidence="2 3">
    <name type="scientific">Limnospira platensis NIES-46</name>
    <dbReference type="NCBI Taxonomy" id="1236695"/>
    <lineage>
        <taxon>Bacteria</taxon>
        <taxon>Bacillati</taxon>
        <taxon>Cyanobacteriota</taxon>
        <taxon>Cyanophyceae</taxon>
        <taxon>Oscillatoriophycideae</taxon>
        <taxon>Oscillatoriales</taxon>
        <taxon>Sirenicapillariaceae</taxon>
        <taxon>Limnospira</taxon>
    </lineage>
</organism>
<dbReference type="PANTHER" id="PTHR46438">
    <property type="entry name" value="ALPHA/BETA-HYDROLASES SUPERFAMILY PROTEIN"/>
    <property type="match status" value="1"/>
</dbReference>
<reference evidence="2 3" key="1">
    <citation type="journal article" date="2019" name="J Genomics">
        <title>The Draft Genome of a Hydrogen-producing Cyanobacterium, Arthrospira platensis NIES-46.</title>
        <authorList>
            <person name="Suzuki S."/>
            <person name="Yamaguchi H."/>
            <person name="Kawachi M."/>
        </authorList>
    </citation>
    <scope>NUCLEOTIDE SEQUENCE [LARGE SCALE GENOMIC DNA]</scope>
    <source>
        <strain evidence="2 3">NIES-46</strain>
    </source>
</reference>
<dbReference type="Gene3D" id="3.40.50.1820">
    <property type="entry name" value="alpha/beta hydrolase"/>
    <property type="match status" value="1"/>
</dbReference>
<sequence length="304" mass="34835">MIMSNSQPTKKPLEYYQWRGYQCAYEFHPSSSEISADIPLLLIHPIGVGLSRRFWYRFCEKWQGYNNPIYSPDLLGCGESDKPAVAYQITDWAEQLQCLIETVIKQPVILLAQGALLPVAIVLSKTYPESVRGIVLSGPPAWRVMTEASSPTKQRLLWNLFFDTPAGRLFWNYACREQFLQSFSIKQLFAEAKDVDREWLDLLAIGSKDPKSRYAVFSFLAGFWRQDYTQDMANLTQPTLVVFGDKASSISRSGKSETVDKRGKFYEEGWKKAKSIVIPGRNVLPYEKTESFIKVTHDFVRNIN</sequence>
<dbReference type="Pfam" id="PF12697">
    <property type="entry name" value="Abhydrolase_6"/>
    <property type="match status" value="1"/>
</dbReference>
<keyword evidence="3" id="KW-1185">Reference proteome</keyword>
<dbReference type="Proteomes" id="UP000326169">
    <property type="component" value="Unassembled WGS sequence"/>
</dbReference>
<evidence type="ECO:0000313" key="2">
    <source>
        <dbReference type="EMBL" id="GCE94714.1"/>
    </source>
</evidence>
<dbReference type="InterPro" id="IPR029058">
    <property type="entry name" value="AB_hydrolase_fold"/>
</dbReference>
<evidence type="ECO:0000313" key="3">
    <source>
        <dbReference type="Proteomes" id="UP000326169"/>
    </source>
</evidence>